<feature type="transmembrane region" description="Helical" evidence="1">
    <location>
        <begin position="43"/>
        <end position="74"/>
    </location>
</feature>
<keyword evidence="3" id="KW-1185">Reference proteome</keyword>
<accession>A0AAP0E5N0</accession>
<keyword evidence="1" id="KW-0812">Transmembrane</keyword>
<reference evidence="2 3" key="1">
    <citation type="submission" date="2024-01" db="EMBL/GenBank/DDBJ databases">
        <title>Genome assemblies of Stephania.</title>
        <authorList>
            <person name="Yang L."/>
        </authorList>
    </citation>
    <scope>NUCLEOTIDE SEQUENCE [LARGE SCALE GENOMIC DNA]</scope>
    <source>
        <strain evidence="2">JXDWG</strain>
        <tissue evidence="2">Leaf</tissue>
    </source>
</reference>
<proteinExistence type="predicted"/>
<name>A0AAP0E5N0_9MAGN</name>
<keyword evidence="1" id="KW-1133">Transmembrane helix</keyword>
<evidence type="ECO:0000256" key="1">
    <source>
        <dbReference type="SAM" id="Phobius"/>
    </source>
</evidence>
<organism evidence="2 3">
    <name type="scientific">Stephania cephalantha</name>
    <dbReference type="NCBI Taxonomy" id="152367"/>
    <lineage>
        <taxon>Eukaryota</taxon>
        <taxon>Viridiplantae</taxon>
        <taxon>Streptophyta</taxon>
        <taxon>Embryophyta</taxon>
        <taxon>Tracheophyta</taxon>
        <taxon>Spermatophyta</taxon>
        <taxon>Magnoliopsida</taxon>
        <taxon>Ranunculales</taxon>
        <taxon>Menispermaceae</taxon>
        <taxon>Menispermoideae</taxon>
        <taxon>Cissampelideae</taxon>
        <taxon>Stephania</taxon>
    </lineage>
</organism>
<comment type="caution">
    <text evidence="2">The sequence shown here is derived from an EMBL/GenBank/DDBJ whole genome shotgun (WGS) entry which is preliminary data.</text>
</comment>
<evidence type="ECO:0000313" key="3">
    <source>
        <dbReference type="Proteomes" id="UP001419268"/>
    </source>
</evidence>
<evidence type="ECO:0000313" key="2">
    <source>
        <dbReference type="EMBL" id="KAK9083093.1"/>
    </source>
</evidence>
<evidence type="ECO:0008006" key="4">
    <source>
        <dbReference type="Google" id="ProtNLM"/>
    </source>
</evidence>
<protein>
    <recommendedName>
        <fullName evidence="4">Transmembrane protein</fullName>
    </recommendedName>
</protein>
<dbReference type="Proteomes" id="UP001419268">
    <property type="component" value="Unassembled WGS sequence"/>
</dbReference>
<dbReference type="AlphaFoldDB" id="A0AAP0E5N0"/>
<keyword evidence="1" id="KW-0472">Membrane</keyword>
<sequence>MGFGWSWFSKPTNLMPPFLYPFCGFACFDRFLAQPFILSVFALFLLMLLVFFTSLFCSFVVLELDFFFLLCFMLDIFKRNVESHIG</sequence>
<dbReference type="EMBL" id="JBBNAG010000013">
    <property type="protein sequence ID" value="KAK9083093.1"/>
    <property type="molecule type" value="Genomic_DNA"/>
</dbReference>
<gene>
    <name evidence="2" type="ORF">Scep_029564</name>
</gene>